<name>D3PWD0_STANL</name>
<dbReference type="HOGENOM" id="CLU_047691_5_2_11"/>
<dbReference type="Gene3D" id="1.10.1740.10">
    <property type="match status" value="1"/>
</dbReference>
<keyword evidence="4" id="KW-0238">DNA-binding</keyword>
<evidence type="ECO:0000256" key="3">
    <source>
        <dbReference type="ARBA" id="ARBA00023082"/>
    </source>
</evidence>
<dbReference type="GO" id="GO:0006352">
    <property type="term" value="P:DNA-templated transcription initiation"/>
    <property type="evidence" value="ECO:0007669"/>
    <property type="project" value="InterPro"/>
</dbReference>
<dbReference type="SUPFAM" id="SSF88946">
    <property type="entry name" value="Sigma2 domain of RNA polymerase sigma factors"/>
    <property type="match status" value="1"/>
</dbReference>
<gene>
    <name evidence="7" type="ordered locus">Snas_1584</name>
</gene>
<dbReference type="EMBL" id="CP001778">
    <property type="protein sequence ID" value="ADD41287.1"/>
    <property type="molecule type" value="Genomic_DNA"/>
</dbReference>
<accession>D3PWD0</accession>
<dbReference type="Gene3D" id="1.10.10.10">
    <property type="entry name" value="Winged helix-like DNA-binding domain superfamily/Winged helix DNA-binding domain"/>
    <property type="match status" value="1"/>
</dbReference>
<dbReference type="InterPro" id="IPR014284">
    <property type="entry name" value="RNA_pol_sigma-70_dom"/>
</dbReference>
<dbReference type="SUPFAM" id="SSF88659">
    <property type="entry name" value="Sigma3 and sigma4 domains of RNA polymerase sigma factors"/>
    <property type="match status" value="1"/>
</dbReference>
<evidence type="ECO:0000256" key="4">
    <source>
        <dbReference type="ARBA" id="ARBA00023125"/>
    </source>
</evidence>
<reference evidence="7 8" key="1">
    <citation type="journal article" date="2009" name="Stand. Genomic Sci.">
        <title>Complete genome sequence of Stackebrandtia nassauensis type strain (LLR-40K-21).</title>
        <authorList>
            <person name="Munk C."/>
            <person name="Lapidus A."/>
            <person name="Copeland A."/>
            <person name="Jando M."/>
            <person name="Mayilraj S."/>
            <person name="Glavina Del Rio T."/>
            <person name="Nolan M."/>
            <person name="Chen F."/>
            <person name="Lucas S."/>
            <person name="Tice H."/>
            <person name="Cheng J.F."/>
            <person name="Han C."/>
            <person name="Detter J.C."/>
            <person name="Bruce D."/>
            <person name="Goodwin L."/>
            <person name="Chain P."/>
            <person name="Pitluck S."/>
            <person name="Goker M."/>
            <person name="Ovchinikova G."/>
            <person name="Pati A."/>
            <person name="Ivanova N."/>
            <person name="Mavromatis K."/>
            <person name="Chen A."/>
            <person name="Palaniappan K."/>
            <person name="Land M."/>
            <person name="Hauser L."/>
            <person name="Chang Y.J."/>
            <person name="Jeffries C.D."/>
            <person name="Bristow J."/>
            <person name="Eisen J.A."/>
            <person name="Markowitz V."/>
            <person name="Hugenholtz P."/>
            <person name="Kyrpides N.C."/>
            <person name="Klenk H.P."/>
        </authorList>
    </citation>
    <scope>NUCLEOTIDE SEQUENCE [LARGE SCALE GENOMIC DNA]</scope>
    <source>
        <strain evidence="8">DSM 44728 / CIP 108903 / NRRL B-16338 / NBRC 102104 / LLR-40K-21</strain>
    </source>
</reference>
<dbReference type="InterPro" id="IPR013324">
    <property type="entry name" value="RNA_pol_sigma_r3/r4-like"/>
</dbReference>
<dbReference type="Pfam" id="PF04542">
    <property type="entry name" value="Sigma70_r2"/>
    <property type="match status" value="1"/>
</dbReference>
<evidence type="ECO:0000256" key="1">
    <source>
        <dbReference type="ARBA" id="ARBA00010641"/>
    </source>
</evidence>
<evidence type="ECO:0000313" key="7">
    <source>
        <dbReference type="EMBL" id="ADD41287.1"/>
    </source>
</evidence>
<dbReference type="STRING" id="446470.Snas_1584"/>
<dbReference type="PANTHER" id="PTHR43133:SF8">
    <property type="entry name" value="RNA POLYMERASE SIGMA FACTOR HI_1459-RELATED"/>
    <property type="match status" value="1"/>
</dbReference>
<protein>
    <submittedName>
        <fullName evidence="7">RNA polymerase, sigma-24 subunit, ECF subfamily</fullName>
    </submittedName>
</protein>
<dbReference type="NCBIfam" id="TIGR02937">
    <property type="entry name" value="sigma70-ECF"/>
    <property type="match status" value="1"/>
</dbReference>
<organism evidence="7 8">
    <name type="scientific">Stackebrandtia nassauensis (strain DSM 44728 / CIP 108903 / NRRL B-16338 / NBRC 102104 / LLR-40K-21)</name>
    <dbReference type="NCBI Taxonomy" id="446470"/>
    <lineage>
        <taxon>Bacteria</taxon>
        <taxon>Bacillati</taxon>
        <taxon>Actinomycetota</taxon>
        <taxon>Actinomycetes</taxon>
        <taxon>Glycomycetales</taxon>
        <taxon>Glycomycetaceae</taxon>
        <taxon>Stackebrandtia</taxon>
    </lineage>
</organism>
<dbReference type="PANTHER" id="PTHR43133">
    <property type="entry name" value="RNA POLYMERASE ECF-TYPE SIGMA FACTO"/>
    <property type="match status" value="1"/>
</dbReference>
<dbReference type="KEGG" id="sna:Snas_1584"/>
<keyword evidence="5" id="KW-0804">Transcription</keyword>
<evidence type="ECO:0000313" key="8">
    <source>
        <dbReference type="Proteomes" id="UP000000844"/>
    </source>
</evidence>
<keyword evidence="3" id="KW-0731">Sigma factor</keyword>
<evidence type="ECO:0000256" key="5">
    <source>
        <dbReference type="ARBA" id="ARBA00023163"/>
    </source>
</evidence>
<keyword evidence="8" id="KW-1185">Reference proteome</keyword>
<evidence type="ECO:0000259" key="6">
    <source>
        <dbReference type="Pfam" id="PF04542"/>
    </source>
</evidence>
<proteinExistence type="inferred from homology"/>
<dbReference type="AlphaFoldDB" id="D3PWD0"/>
<dbReference type="eggNOG" id="COG1595">
    <property type="taxonomic scope" value="Bacteria"/>
</dbReference>
<dbReference type="RefSeq" id="WP_013016858.1">
    <property type="nucleotide sequence ID" value="NC_013947.1"/>
</dbReference>
<dbReference type="InterPro" id="IPR007627">
    <property type="entry name" value="RNA_pol_sigma70_r2"/>
</dbReference>
<dbReference type="InterPro" id="IPR013325">
    <property type="entry name" value="RNA_pol_sigma_r2"/>
</dbReference>
<dbReference type="GO" id="GO:0003677">
    <property type="term" value="F:DNA binding"/>
    <property type="evidence" value="ECO:0007669"/>
    <property type="project" value="UniProtKB-KW"/>
</dbReference>
<dbReference type="InterPro" id="IPR039425">
    <property type="entry name" value="RNA_pol_sigma-70-like"/>
</dbReference>
<dbReference type="Proteomes" id="UP000000844">
    <property type="component" value="Chromosome"/>
</dbReference>
<sequence length="199" mass="22282">MTVPTDHPDSPEAKRYADALRGAREGSPHALDDVIAELSPMLWRVARACGLDRQLAEDVVQTTWLALIKSVSTIEKPAALPGWLASTAKRESWKVGRGQKRENAVDQEWDGLIADQLDLDEDVADRMGLAPRYNLLWRSIGQLSDVCRALIQVIAYMDRPNYDQLATALGIPRGSIGPKRGRCLAELRKRLHSDPEWKY</sequence>
<dbReference type="OrthoDB" id="265863at2"/>
<keyword evidence="2" id="KW-0805">Transcription regulation</keyword>
<dbReference type="InterPro" id="IPR036388">
    <property type="entry name" value="WH-like_DNA-bd_sf"/>
</dbReference>
<comment type="similarity">
    <text evidence="1">Belongs to the sigma-70 factor family. ECF subfamily.</text>
</comment>
<dbReference type="GO" id="GO:0016987">
    <property type="term" value="F:sigma factor activity"/>
    <property type="evidence" value="ECO:0007669"/>
    <property type="project" value="UniProtKB-KW"/>
</dbReference>
<feature type="domain" description="RNA polymerase sigma-70 region 2" evidence="6">
    <location>
        <begin position="35"/>
        <end position="92"/>
    </location>
</feature>
<evidence type="ECO:0000256" key="2">
    <source>
        <dbReference type="ARBA" id="ARBA00023015"/>
    </source>
</evidence>